<dbReference type="InterPro" id="IPR001343">
    <property type="entry name" value="Hemolysn_Ca-bd"/>
</dbReference>
<dbReference type="InterPro" id="IPR050557">
    <property type="entry name" value="RTX_toxin/Mannuronan_C5-epim"/>
</dbReference>
<feature type="region of interest" description="Disordered" evidence="3">
    <location>
        <begin position="47"/>
        <end position="102"/>
    </location>
</feature>
<dbReference type="SUPFAM" id="SSF51120">
    <property type="entry name" value="beta-Roll"/>
    <property type="match status" value="1"/>
</dbReference>
<evidence type="ECO:0000256" key="1">
    <source>
        <dbReference type="ARBA" id="ARBA00004613"/>
    </source>
</evidence>
<comment type="caution">
    <text evidence="4">The sequence shown here is derived from an EMBL/GenBank/DDBJ whole genome shotgun (WGS) entry which is preliminary data.</text>
</comment>
<dbReference type="AlphaFoldDB" id="A0A7Y0B0V3"/>
<feature type="compositionally biased region" description="Basic and acidic residues" evidence="3">
    <location>
        <begin position="49"/>
        <end position="61"/>
    </location>
</feature>
<keyword evidence="5" id="KW-1185">Reference proteome</keyword>
<evidence type="ECO:0000256" key="3">
    <source>
        <dbReference type="SAM" id="MobiDB-lite"/>
    </source>
</evidence>
<sequence length="332" mass="34024">MRAPSPRKSEPRTFRREMMMATGVLVLAETGIGSMAHAMDTIAAADALKSSDAEEQPEAKKSRPGGAKLDGAASAGPDQPSHEPRHTLTGSDRGTPMFSDASDDDAVEISTVGAGDDAGFFYAGGAAPAFDPYIGRAHFGVARFGRPNAPDAPSVGQVDGTSSRPDRGEGAHDPQSGGDSFPVLLGGDNADVLTGTAEADYMFGGAGDDLMIGGPGRDRLLGGKGNDSLVGGAGNDLLSGDKGNDQLSGGGGNDTFVFRSGFGHDVIADFGANGDQDVIDLAKAEFANFAALLTSIADSEYGAMITLHDGSTLTLYHQTKDSLSAADFRFMV</sequence>
<dbReference type="RefSeq" id="WP_169595538.1">
    <property type="nucleotide sequence ID" value="NZ_JABBGK010000010.1"/>
</dbReference>
<dbReference type="Gene3D" id="2.150.10.10">
    <property type="entry name" value="Serralysin-like metalloprotease, C-terminal"/>
    <property type="match status" value="2"/>
</dbReference>
<evidence type="ECO:0000313" key="4">
    <source>
        <dbReference type="EMBL" id="NML76970.1"/>
    </source>
</evidence>
<dbReference type="GO" id="GO:0005576">
    <property type="term" value="C:extracellular region"/>
    <property type="evidence" value="ECO:0007669"/>
    <property type="project" value="UniProtKB-SubCell"/>
</dbReference>
<keyword evidence="2" id="KW-0964">Secreted</keyword>
<dbReference type="PROSITE" id="PS00330">
    <property type="entry name" value="HEMOLYSIN_CALCIUM"/>
    <property type="match status" value="2"/>
</dbReference>
<proteinExistence type="predicted"/>
<gene>
    <name evidence="4" type="ORF">HHL25_22795</name>
</gene>
<protein>
    <submittedName>
        <fullName evidence="4">Calcium-binding protein</fullName>
    </submittedName>
</protein>
<organism evidence="4 5">
    <name type="scientific">Rhizobium terricola</name>
    <dbReference type="NCBI Taxonomy" id="2728849"/>
    <lineage>
        <taxon>Bacteria</taxon>
        <taxon>Pseudomonadati</taxon>
        <taxon>Pseudomonadota</taxon>
        <taxon>Alphaproteobacteria</taxon>
        <taxon>Hyphomicrobiales</taxon>
        <taxon>Rhizobiaceae</taxon>
        <taxon>Rhizobium/Agrobacterium group</taxon>
        <taxon>Rhizobium</taxon>
    </lineage>
</organism>
<dbReference type="PRINTS" id="PR00313">
    <property type="entry name" value="CABNDNGRPT"/>
</dbReference>
<reference evidence="4 5" key="1">
    <citation type="submission" date="2020-04" db="EMBL/GenBank/DDBJ databases">
        <title>Rhizobium sp. S-51 isolated from soil.</title>
        <authorList>
            <person name="Dahal R.H."/>
        </authorList>
    </citation>
    <scope>NUCLEOTIDE SEQUENCE [LARGE SCALE GENOMIC DNA]</scope>
    <source>
        <strain evidence="4 5">S-51</strain>
    </source>
</reference>
<comment type="subcellular location">
    <subcellularLocation>
        <location evidence="1">Secreted</location>
    </subcellularLocation>
</comment>
<feature type="region of interest" description="Disordered" evidence="3">
    <location>
        <begin position="147"/>
        <end position="183"/>
    </location>
</feature>
<accession>A0A7Y0B0V3</accession>
<evidence type="ECO:0000256" key="2">
    <source>
        <dbReference type="ARBA" id="ARBA00022525"/>
    </source>
</evidence>
<dbReference type="Proteomes" id="UP000541470">
    <property type="component" value="Unassembled WGS sequence"/>
</dbReference>
<dbReference type="Pfam" id="PF00353">
    <property type="entry name" value="HemolysinCabind"/>
    <property type="match status" value="2"/>
</dbReference>
<dbReference type="EMBL" id="JABBGK010000010">
    <property type="protein sequence ID" value="NML76970.1"/>
    <property type="molecule type" value="Genomic_DNA"/>
</dbReference>
<dbReference type="InterPro" id="IPR018511">
    <property type="entry name" value="Hemolysin-typ_Ca-bd_CS"/>
</dbReference>
<dbReference type="PANTHER" id="PTHR38340:SF1">
    <property type="entry name" value="S-LAYER PROTEIN"/>
    <property type="match status" value="1"/>
</dbReference>
<dbReference type="GO" id="GO:0005509">
    <property type="term" value="F:calcium ion binding"/>
    <property type="evidence" value="ECO:0007669"/>
    <property type="project" value="InterPro"/>
</dbReference>
<dbReference type="InterPro" id="IPR011049">
    <property type="entry name" value="Serralysin-like_metalloprot_C"/>
</dbReference>
<evidence type="ECO:0000313" key="5">
    <source>
        <dbReference type="Proteomes" id="UP000541470"/>
    </source>
</evidence>
<name>A0A7Y0B0V3_9HYPH</name>
<dbReference type="PANTHER" id="PTHR38340">
    <property type="entry name" value="S-LAYER PROTEIN"/>
    <property type="match status" value="1"/>
</dbReference>